<organism evidence="1 2">
    <name type="scientific">Labrys wisconsinensis</name>
    <dbReference type="NCBI Taxonomy" id="425677"/>
    <lineage>
        <taxon>Bacteria</taxon>
        <taxon>Pseudomonadati</taxon>
        <taxon>Pseudomonadota</taxon>
        <taxon>Alphaproteobacteria</taxon>
        <taxon>Hyphomicrobiales</taxon>
        <taxon>Xanthobacteraceae</taxon>
        <taxon>Labrys</taxon>
    </lineage>
</organism>
<comment type="caution">
    <text evidence="1">The sequence shown here is derived from an EMBL/GenBank/DDBJ whole genome shotgun (WGS) entry which is preliminary data.</text>
</comment>
<sequence>MATFHAAFPIPYAHWYAATLFLDAGHPAAEILARAGLDEARWQACRERYAQLHFANTSWVAGAYERAGLPSPAVDRAMYAHLLEGGSLAPALEEPFGMRGQLQDLRRLVEADPHIGPFADADWVAHYLCERRFPTIRYVHDGKRVMVGGEPLADAKGRTIEGIDPAGFRKIGERWFRDGRRVYGQGEKPTKTFWFVMRGADPDSFTVLNERYARDKAAGYYVTNRRLPCEDAATFAVVGYCYGRGQKPGFHVEESHYAKDSRRVYAYGVAIAGADAPSFEAIGDEGRYFADKDRVYWEKDPIEGADRDSFACASEVGQYRAYDRNRPYRAGKPLSVVEDFESWRGHFEDRPDAAPDWWRREKARREGATASSDTMAPKALGGPYVSDGERVLVMPRVERQGPLVSLDHFDHASFRHIAGVFGVDRHGLRYFEHGLESYGREPVKGADPGSFEALGHGWYRDSRQAYYYDDDGDAPRLVVVKADPGSFEVIGGAYARDANGLICEGVRKRGIADPAAVVSLGHLHARIGDVLLYRGKPVSRAGKLDVRTARSVHDHVLIDARGHMLLSGRYRQPIPALDPQRLRFLNRVFAVDDARLYASTQDALVVCEDADRGSVEVVNRWTVRDAGGRLHVAAGRLRRTSDADEAARSHFR</sequence>
<protein>
    <recommendedName>
        <fullName evidence="3">DKNYY family protein</fullName>
    </recommendedName>
</protein>
<dbReference type="EMBL" id="JAUSVX010000023">
    <property type="protein sequence ID" value="MDQ0474532.1"/>
    <property type="molecule type" value="Genomic_DNA"/>
</dbReference>
<gene>
    <name evidence="1" type="ORF">QO011_007573</name>
</gene>
<dbReference type="Proteomes" id="UP001242480">
    <property type="component" value="Unassembled WGS sequence"/>
</dbReference>
<evidence type="ECO:0000313" key="1">
    <source>
        <dbReference type="EMBL" id="MDQ0474532.1"/>
    </source>
</evidence>
<reference evidence="1 2" key="1">
    <citation type="submission" date="2023-07" db="EMBL/GenBank/DDBJ databases">
        <title>Genomic Encyclopedia of Type Strains, Phase IV (KMG-IV): sequencing the most valuable type-strain genomes for metagenomic binning, comparative biology and taxonomic classification.</title>
        <authorList>
            <person name="Goeker M."/>
        </authorList>
    </citation>
    <scope>NUCLEOTIDE SEQUENCE [LARGE SCALE GENOMIC DNA]</scope>
    <source>
        <strain evidence="1 2">DSM 19619</strain>
    </source>
</reference>
<dbReference type="InterPro" id="IPR027375">
    <property type="entry name" value="DKNYY"/>
</dbReference>
<dbReference type="Pfam" id="PF13644">
    <property type="entry name" value="DKNYY"/>
    <property type="match status" value="1"/>
</dbReference>
<proteinExistence type="predicted"/>
<name>A0ABU0JJR5_9HYPH</name>
<dbReference type="RefSeq" id="WP_307284298.1">
    <property type="nucleotide sequence ID" value="NZ_JAUSVX010000023.1"/>
</dbReference>
<accession>A0ABU0JJR5</accession>
<evidence type="ECO:0000313" key="2">
    <source>
        <dbReference type="Proteomes" id="UP001242480"/>
    </source>
</evidence>
<keyword evidence="2" id="KW-1185">Reference proteome</keyword>
<evidence type="ECO:0008006" key="3">
    <source>
        <dbReference type="Google" id="ProtNLM"/>
    </source>
</evidence>